<dbReference type="InterPro" id="IPR041222">
    <property type="entry name" value="PriA_3primeBD"/>
</dbReference>
<dbReference type="GO" id="GO:0003677">
    <property type="term" value="F:DNA binding"/>
    <property type="evidence" value="ECO:0007669"/>
    <property type="project" value="InterPro"/>
</dbReference>
<dbReference type="Pfam" id="PF17764">
    <property type="entry name" value="PriA_3primeBD"/>
    <property type="match status" value="1"/>
</dbReference>
<evidence type="ECO:0000313" key="2">
    <source>
        <dbReference type="EMBL" id="RFD19224.1"/>
    </source>
</evidence>
<dbReference type="AlphaFoldDB" id="A0A371YYB5"/>
<comment type="caution">
    <text evidence="2">The sequence shown here is derived from an EMBL/GenBank/DDBJ whole genome shotgun (WGS) entry which is preliminary data.</text>
</comment>
<reference evidence="2 3" key="1">
    <citation type="submission" date="2018-08" db="EMBL/GenBank/DDBJ databases">
        <title>Komagataeibacter sp. AV 382.</title>
        <authorList>
            <person name="Skraban J."/>
            <person name="Trcek J."/>
        </authorList>
    </citation>
    <scope>NUCLEOTIDE SEQUENCE [LARGE SCALE GENOMIC DNA]</scope>
    <source>
        <strain evidence="2 3">AV 382</strain>
    </source>
</reference>
<dbReference type="InterPro" id="IPR042115">
    <property type="entry name" value="PriA_3primeBD_sf"/>
</dbReference>
<feature type="domain" description="Primosomal protein N' 3' DNA-binding" evidence="1">
    <location>
        <begin position="21"/>
        <end position="125"/>
    </location>
</feature>
<accession>A0A371YYB5</accession>
<dbReference type="Gene3D" id="3.40.1440.60">
    <property type="entry name" value="PriA, 3(prime) DNA-binding domain"/>
    <property type="match status" value="1"/>
</dbReference>
<evidence type="ECO:0000313" key="3">
    <source>
        <dbReference type="Proteomes" id="UP000262371"/>
    </source>
</evidence>
<proteinExistence type="predicted"/>
<keyword evidence="3" id="KW-1185">Reference proteome</keyword>
<gene>
    <name evidence="2" type="ORF">DY926_12410</name>
</gene>
<dbReference type="Proteomes" id="UP000262371">
    <property type="component" value="Unassembled WGS sequence"/>
</dbReference>
<evidence type="ECO:0000259" key="1">
    <source>
        <dbReference type="Pfam" id="PF17764"/>
    </source>
</evidence>
<dbReference type="EMBL" id="QUWV01000117">
    <property type="protein sequence ID" value="RFD19224.1"/>
    <property type="molecule type" value="Genomic_DNA"/>
</dbReference>
<name>A0A371YYB5_9PROT</name>
<protein>
    <submittedName>
        <fullName evidence="2">Primosomal protein N</fullName>
    </submittedName>
</protein>
<sequence>MPHRNPSQAELLPTPTGRRVRVMLTLPFAGPLDYLLPARLAGAGPGDIVTVPLGRRTETGVIWDDEPHLPPEFMPPPQKEVAASRLKPVTARADLPPLPAQLRQFVDWVAAYTLSPPGMVLAMALRANALAPLPRPASGWIVASPQPAGLRLTPARQKVLDIAA</sequence>
<feature type="non-terminal residue" evidence="2">
    <location>
        <position position="164"/>
    </location>
</feature>
<organism evidence="2 3">
    <name type="scientific">Komagataeibacter melaceti</name>
    <dbReference type="NCBI Taxonomy" id="2766577"/>
    <lineage>
        <taxon>Bacteria</taxon>
        <taxon>Pseudomonadati</taxon>
        <taxon>Pseudomonadota</taxon>
        <taxon>Alphaproteobacteria</taxon>
        <taxon>Acetobacterales</taxon>
        <taxon>Acetobacteraceae</taxon>
        <taxon>Komagataeibacter</taxon>
    </lineage>
</organism>